<organism evidence="1 2">
    <name type="scientific">Tetrabaena socialis</name>
    <dbReference type="NCBI Taxonomy" id="47790"/>
    <lineage>
        <taxon>Eukaryota</taxon>
        <taxon>Viridiplantae</taxon>
        <taxon>Chlorophyta</taxon>
        <taxon>core chlorophytes</taxon>
        <taxon>Chlorophyceae</taxon>
        <taxon>CS clade</taxon>
        <taxon>Chlamydomonadales</taxon>
        <taxon>Tetrabaenaceae</taxon>
        <taxon>Tetrabaena</taxon>
    </lineage>
</organism>
<comment type="caution">
    <text evidence="1">The sequence shown here is derived from an EMBL/GenBank/DDBJ whole genome shotgun (WGS) entry which is preliminary data.</text>
</comment>
<gene>
    <name evidence="1" type="ORF">TSOC_006703</name>
</gene>
<evidence type="ECO:0000313" key="2">
    <source>
        <dbReference type="Proteomes" id="UP000236333"/>
    </source>
</evidence>
<dbReference type="AlphaFoldDB" id="A0A2J8A2Z4"/>
<sequence>MLMSPRLAYSVAAPRARNGGRGAAACAAAVALRAPSRLGSGELWRPLGLVEGGRERLGAVGSILSFGLLMQCRATRCRGAPASCRMCWSRYVCAGHSCYLSYGRLYSI</sequence>
<accession>A0A2J8A2Z4</accession>
<reference evidence="1 2" key="1">
    <citation type="journal article" date="2017" name="Mol. Biol. Evol.">
        <title>The 4-celled Tetrabaena socialis nuclear genome reveals the essential components for genetic control of cell number at the origin of multicellularity in the volvocine lineage.</title>
        <authorList>
            <person name="Featherston J."/>
            <person name="Arakaki Y."/>
            <person name="Hanschen E.R."/>
            <person name="Ferris P.J."/>
            <person name="Michod R.E."/>
            <person name="Olson B.J.S.C."/>
            <person name="Nozaki H."/>
            <person name="Durand P.M."/>
        </authorList>
    </citation>
    <scope>NUCLEOTIDE SEQUENCE [LARGE SCALE GENOMIC DNA]</scope>
    <source>
        <strain evidence="1 2">NIES-571</strain>
    </source>
</reference>
<evidence type="ECO:0000313" key="1">
    <source>
        <dbReference type="EMBL" id="PNH06891.1"/>
    </source>
</evidence>
<dbReference type="Proteomes" id="UP000236333">
    <property type="component" value="Unassembled WGS sequence"/>
</dbReference>
<proteinExistence type="predicted"/>
<keyword evidence="2" id="KW-1185">Reference proteome</keyword>
<dbReference type="EMBL" id="PGGS01000209">
    <property type="protein sequence ID" value="PNH06891.1"/>
    <property type="molecule type" value="Genomic_DNA"/>
</dbReference>
<name>A0A2J8A2Z4_9CHLO</name>
<protein>
    <submittedName>
        <fullName evidence="1">Uncharacterized protein</fullName>
    </submittedName>
</protein>